<dbReference type="AlphaFoldDB" id="A0A147BKF4"/>
<evidence type="ECO:0000313" key="2">
    <source>
        <dbReference type="EMBL" id="JAR91267.1"/>
    </source>
</evidence>
<organism evidence="2">
    <name type="scientific">Ixodes ricinus</name>
    <name type="common">Common tick</name>
    <name type="synonym">Acarus ricinus</name>
    <dbReference type="NCBI Taxonomy" id="34613"/>
    <lineage>
        <taxon>Eukaryota</taxon>
        <taxon>Metazoa</taxon>
        <taxon>Ecdysozoa</taxon>
        <taxon>Arthropoda</taxon>
        <taxon>Chelicerata</taxon>
        <taxon>Arachnida</taxon>
        <taxon>Acari</taxon>
        <taxon>Parasitiformes</taxon>
        <taxon>Ixodida</taxon>
        <taxon>Ixodoidea</taxon>
        <taxon>Ixodidae</taxon>
        <taxon>Ixodinae</taxon>
        <taxon>Ixodes</taxon>
    </lineage>
</organism>
<name>A0A147BKF4_IXORI</name>
<feature type="region of interest" description="Disordered" evidence="1">
    <location>
        <begin position="53"/>
        <end position="74"/>
    </location>
</feature>
<reference evidence="2" key="1">
    <citation type="journal article" date="2018" name="PLoS Negl. Trop. Dis.">
        <title>Sialome diversity of ticks revealed by RNAseq of single tick salivary glands.</title>
        <authorList>
            <person name="Perner J."/>
            <person name="Kropackova S."/>
            <person name="Kopacek P."/>
            <person name="Ribeiro J.M."/>
        </authorList>
    </citation>
    <scope>NUCLEOTIDE SEQUENCE</scope>
    <source>
        <strain evidence="2">Siblings of single egg batch collected in Ceske Budejovice</strain>
        <tissue evidence="2">Salivary glands</tissue>
    </source>
</reference>
<protein>
    <submittedName>
        <fullName evidence="2">Uncharacterized protein</fullName>
    </submittedName>
</protein>
<evidence type="ECO:0000256" key="1">
    <source>
        <dbReference type="SAM" id="MobiDB-lite"/>
    </source>
</evidence>
<dbReference type="EMBL" id="GEGO01004137">
    <property type="protein sequence ID" value="JAR91267.1"/>
    <property type="molecule type" value="Transcribed_RNA"/>
</dbReference>
<accession>A0A147BKF4</accession>
<proteinExistence type="predicted"/>
<feature type="non-terminal residue" evidence="2">
    <location>
        <position position="74"/>
    </location>
</feature>
<sequence>MALLCKHLLFCVPFPYKFSVNLEVACSLAHVGSVPAVPPNDFHLLLDGVAGPHPGTAGEMSSQFTGRSRNEMAR</sequence>